<organism evidence="1">
    <name type="scientific">marine sediment metagenome</name>
    <dbReference type="NCBI Taxonomy" id="412755"/>
    <lineage>
        <taxon>unclassified sequences</taxon>
        <taxon>metagenomes</taxon>
        <taxon>ecological metagenomes</taxon>
    </lineage>
</organism>
<sequence>AIALDFSGRFKEAAAAYMWSRDMQNPDGSWYHGYLNDKPQDSVKDTNFASYIATGMWFHYLGTRDSGFLRQMWPTVKRGIDFALSLQQPTGEIPWASSEKGEVWPGAIVTSSCCIWHSIRNGISISKILGQDKPDWDRASEGLLKAIKEHPELFDKMGENKRRYSMNWFYPILTGVIEGKEAKERIEREWQDFIIDNWGCRVTADEDVTAVAETSELIIALCLIGEHERAKLLLDWTLRLRDDEGGFCRGIKLPEGEACPPERATWTSAALIMAVAALAKA</sequence>
<dbReference type="GO" id="GO:0005975">
    <property type="term" value="P:carbohydrate metabolic process"/>
    <property type="evidence" value="ECO:0007669"/>
    <property type="project" value="InterPro"/>
</dbReference>
<reference evidence="1" key="1">
    <citation type="journal article" date="2014" name="Front. Microbiol.">
        <title>High frequency of phylogenetically diverse reductive dehalogenase-homologous genes in deep subseafloor sedimentary metagenomes.</title>
        <authorList>
            <person name="Kawai M."/>
            <person name="Futagami T."/>
            <person name="Toyoda A."/>
            <person name="Takaki Y."/>
            <person name="Nishi S."/>
            <person name="Hori S."/>
            <person name="Arai W."/>
            <person name="Tsubouchi T."/>
            <person name="Morono Y."/>
            <person name="Uchiyama I."/>
            <person name="Ito T."/>
            <person name="Fujiyama A."/>
            <person name="Inagaki F."/>
            <person name="Takami H."/>
        </authorList>
    </citation>
    <scope>NUCLEOTIDE SEQUENCE</scope>
    <source>
        <strain evidence="1">Expedition CK06-06</strain>
    </source>
</reference>
<dbReference type="AlphaFoldDB" id="X0SSY5"/>
<dbReference type="InterPro" id="IPR012341">
    <property type="entry name" value="6hp_glycosidase-like_sf"/>
</dbReference>
<dbReference type="SUPFAM" id="SSF48208">
    <property type="entry name" value="Six-hairpin glycosidases"/>
    <property type="match status" value="1"/>
</dbReference>
<feature type="non-terminal residue" evidence="1">
    <location>
        <position position="1"/>
    </location>
</feature>
<gene>
    <name evidence="1" type="ORF">S01H1_06918</name>
</gene>
<dbReference type="Gene3D" id="1.50.10.10">
    <property type="match status" value="1"/>
</dbReference>
<dbReference type="EMBL" id="BARS01003567">
    <property type="protein sequence ID" value="GAF84283.1"/>
    <property type="molecule type" value="Genomic_DNA"/>
</dbReference>
<proteinExistence type="predicted"/>
<comment type="caution">
    <text evidence="1">The sequence shown here is derived from an EMBL/GenBank/DDBJ whole genome shotgun (WGS) entry which is preliminary data.</text>
</comment>
<evidence type="ECO:0000313" key="1">
    <source>
        <dbReference type="EMBL" id="GAF84283.1"/>
    </source>
</evidence>
<accession>X0SSY5</accession>
<evidence type="ECO:0008006" key="2">
    <source>
        <dbReference type="Google" id="ProtNLM"/>
    </source>
</evidence>
<protein>
    <recommendedName>
        <fullName evidence="2">Squalene cyclase C-terminal domain-containing protein</fullName>
    </recommendedName>
</protein>
<dbReference type="InterPro" id="IPR008928">
    <property type="entry name" value="6-hairpin_glycosidase_sf"/>
</dbReference>
<name>X0SSY5_9ZZZZ</name>